<comment type="caution">
    <text evidence="1">The sequence shown here is derived from an EMBL/GenBank/DDBJ whole genome shotgun (WGS) entry which is preliminary data.</text>
</comment>
<protein>
    <submittedName>
        <fullName evidence="1">Uncharacterized protein</fullName>
    </submittedName>
</protein>
<dbReference type="Proteomes" id="UP001552299">
    <property type="component" value="Unassembled WGS sequence"/>
</dbReference>
<dbReference type="AlphaFoldDB" id="A0ABD0UKN0"/>
<sequence length="67" mass="7432">MEYLYVFYGNDGACLDGLKLLRQPQQPQLLHLGRDGSLLELTGPVAGLLVVEDDNVDREGLMLMPET</sequence>
<dbReference type="EMBL" id="JANQDX010000013">
    <property type="protein sequence ID" value="KAL0913193.1"/>
    <property type="molecule type" value="Genomic_DNA"/>
</dbReference>
<proteinExistence type="predicted"/>
<organism evidence="1 2">
    <name type="scientific">Dendrobium thyrsiflorum</name>
    <name type="common">Pinecone-like raceme dendrobium</name>
    <name type="synonym">Orchid</name>
    <dbReference type="NCBI Taxonomy" id="117978"/>
    <lineage>
        <taxon>Eukaryota</taxon>
        <taxon>Viridiplantae</taxon>
        <taxon>Streptophyta</taxon>
        <taxon>Embryophyta</taxon>
        <taxon>Tracheophyta</taxon>
        <taxon>Spermatophyta</taxon>
        <taxon>Magnoliopsida</taxon>
        <taxon>Liliopsida</taxon>
        <taxon>Asparagales</taxon>
        <taxon>Orchidaceae</taxon>
        <taxon>Epidendroideae</taxon>
        <taxon>Malaxideae</taxon>
        <taxon>Dendrobiinae</taxon>
        <taxon>Dendrobium</taxon>
    </lineage>
</organism>
<keyword evidence="2" id="KW-1185">Reference proteome</keyword>
<evidence type="ECO:0000313" key="2">
    <source>
        <dbReference type="Proteomes" id="UP001552299"/>
    </source>
</evidence>
<gene>
    <name evidence="1" type="ORF">M5K25_016635</name>
</gene>
<reference evidence="1 2" key="1">
    <citation type="journal article" date="2024" name="Plant Biotechnol. J.">
        <title>Dendrobium thyrsiflorum genome and its molecular insights into genes involved in important horticultural traits.</title>
        <authorList>
            <person name="Chen B."/>
            <person name="Wang J.Y."/>
            <person name="Zheng P.J."/>
            <person name="Li K.L."/>
            <person name="Liang Y.M."/>
            <person name="Chen X.F."/>
            <person name="Zhang C."/>
            <person name="Zhao X."/>
            <person name="He X."/>
            <person name="Zhang G.Q."/>
            <person name="Liu Z.J."/>
            <person name="Xu Q."/>
        </authorList>
    </citation>
    <scope>NUCLEOTIDE SEQUENCE [LARGE SCALE GENOMIC DNA]</scope>
    <source>
        <strain evidence="1">GZMU011</strain>
    </source>
</reference>
<accession>A0ABD0UKN0</accession>
<evidence type="ECO:0000313" key="1">
    <source>
        <dbReference type="EMBL" id="KAL0913193.1"/>
    </source>
</evidence>
<name>A0ABD0UKN0_DENTH</name>